<sequence length="181" mass="21082">MNGTLLIRIKKAFNRLLFNLFNNKKDTVDEDMFLDQWTQAFKHEAGVFNGLYGGLQKIVDGKAKNPKAVIAEWWTRARYQWENEPIIEISRKYMENVDDNKCVYIGKLLLKAAYDADISKEDNKEIILDEVSARAYLEWNGNEIFLGDKVKVITPAWYQCNRVIEQGHCEILEESNSRLTN</sequence>
<evidence type="ECO:0000313" key="1">
    <source>
        <dbReference type="EMBL" id="OUN40820.1"/>
    </source>
</evidence>
<dbReference type="RefSeq" id="WP_087990039.1">
    <property type="nucleotide sequence ID" value="NZ_CAUFCZ010000070.1"/>
</dbReference>
<reference evidence="2" key="1">
    <citation type="submission" date="2017-04" db="EMBL/GenBank/DDBJ databases">
        <title>Function of individual gut microbiota members based on whole genome sequencing of pure cultures obtained from chicken caecum.</title>
        <authorList>
            <person name="Medvecky M."/>
            <person name="Cejkova D."/>
            <person name="Polansky O."/>
            <person name="Karasova D."/>
            <person name="Kubasova T."/>
            <person name="Cizek A."/>
            <person name="Rychlik I."/>
        </authorList>
    </citation>
    <scope>NUCLEOTIDE SEQUENCE [LARGE SCALE GENOMIC DNA]</scope>
    <source>
        <strain evidence="2">An75</strain>
    </source>
</reference>
<comment type="caution">
    <text evidence="1">The sequence shown here is derived from an EMBL/GenBank/DDBJ whole genome shotgun (WGS) entry which is preliminary data.</text>
</comment>
<accession>A0A1Y3U655</accession>
<name>A0A1Y3U655_9FIRM</name>
<proteinExistence type="predicted"/>
<dbReference type="AlphaFoldDB" id="A0A1Y3U655"/>
<gene>
    <name evidence="1" type="ORF">B5G26_13605</name>
</gene>
<dbReference type="Proteomes" id="UP000195455">
    <property type="component" value="Unassembled WGS sequence"/>
</dbReference>
<organism evidence="1 2">
    <name type="scientific">Anaerotignum lactatifermentans</name>
    <dbReference type="NCBI Taxonomy" id="160404"/>
    <lineage>
        <taxon>Bacteria</taxon>
        <taxon>Bacillati</taxon>
        <taxon>Bacillota</taxon>
        <taxon>Clostridia</taxon>
        <taxon>Lachnospirales</taxon>
        <taxon>Anaerotignaceae</taxon>
        <taxon>Anaerotignum</taxon>
    </lineage>
</organism>
<dbReference type="EMBL" id="NFHM01000028">
    <property type="protein sequence ID" value="OUN40820.1"/>
    <property type="molecule type" value="Genomic_DNA"/>
</dbReference>
<evidence type="ECO:0000313" key="2">
    <source>
        <dbReference type="Proteomes" id="UP000195455"/>
    </source>
</evidence>
<protein>
    <submittedName>
        <fullName evidence="1">Uncharacterized protein</fullName>
    </submittedName>
</protein>